<keyword evidence="2" id="KW-0479">Metal-binding</keyword>
<comment type="caution">
    <text evidence="6">The sequence shown here is derived from an EMBL/GenBank/DDBJ whole genome shotgun (WGS) entry which is preliminary data.</text>
</comment>
<dbReference type="CDD" id="cd06251">
    <property type="entry name" value="M14_ASTE_ASPA-like"/>
    <property type="match status" value="1"/>
</dbReference>
<dbReference type="Gene3D" id="3.40.630.10">
    <property type="entry name" value="Zn peptidases"/>
    <property type="match status" value="1"/>
</dbReference>
<gene>
    <name evidence="6" type="ORF">GCM10025772_19700</name>
</gene>
<dbReference type="Pfam" id="PF24827">
    <property type="entry name" value="AstE_AspA_cat"/>
    <property type="match status" value="1"/>
</dbReference>
<evidence type="ECO:0000256" key="1">
    <source>
        <dbReference type="ARBA" id="ARBA00001947"/>
    </source>
</evidence>
<dbReference type="InterPro" id="IPR043795">
    <property type="entry name" value="N-alpha-Ac-DABA-like"/>
</dbReference>
<evidence type="ECO:0000256" key="3">
    <source>
        <dbReference type="ARBA" id="ARBA00022801"/>
    </source>
</evidence>
<sequence>MSFEQAPLIERLELDALPAGRHPCRFAPLPMASGQSWQIPLLILKGGQPGPRLWVVAGTHGDELNGIVAAQQLGREIDADALSGSLVILPGLNLPGIQGHTRDFLPADPDSSPANLNRLFPGRADGNSAERYVDAIWRHLLQGNADRVLDLHTQTRGAAYPLYLFADCRIKEAIAMARTFGADALLNDPGDKGVLETELNRAGIPTITVEVGSGKRLQPALIQRTVEGLQRVMVSLKMLSPRPLPAPQTPVEGNSTTTIRAECGGMALPQVALGQQVQAGALLAIQYDAFGAECRRYHAPKEGYVLSLNEDPLREPGSLLVRLLH</sequence>
<keyword evidence="3" id="KW-0378">Hydrolase</keyword>
<accession>A0ABP9S634</accession>
<dbReference type="Proteomes" id="UP001501600">
    <property type="component" value="Unassembled WGS sequence"/>
</dbReference>
<dbReference type="EMBL" id="BAABLF010000013">
    <property type="protein sequence ID" value="GAA5191881.1"/>
    <property type="molecule type" value="Genomic_DNA"/>
</dbReference>
<dbReference type="InterPro" id="IPR053138">
    <property type="entry name" value="N-alpha-Ac-DABA_deacetylase"/>
</dbReference>
<keyword evidence="7" id="KW-1185">Reference proteome</keyword>
<evidence type="ECO:0000256" key="4">
    <source>
        <dbReference type="ARBA" id="ARBA00022833"/>
    </source>
</evidence>
<name>A0ABP9S634_9GAMM</name>
<dbReference type="PANTHER" id="PTHR37326">
    <property type="entry name" value="BLL3975 PROTEIN"/>
    <property type="match status" value="1"/>
</dbReference>
<dbReference type="RefSeq" id="WP_345316888.1">
    <property type="nucleotide sequence ID" value="NZ_BAABLF010000013.1"/>
</dbReference>
<organism evidence="6 7">
    <name type="scientific">Ferrimonas gelatinilytica</name>
    <dbReference type="NCBI Taxonomy" id="1255257"/>
    <lineage>
        <taxon>Bacteria</taxon>
        <taxon>Pseudomonadati</taxon>
        <taxon>Pseudomonadota</taxon>
        <taxon>Gammaproteobacteria</taxon>
        <taxon>Alteromonadales</taxon>
        <taxon>Ferrimonadaceae</taxon>
        <taxon>Ferrimonas</taxon>
    </lineage>
</organism>
<dbReference type="SUPFAM" id="SSF53187">
    <property type="entry name" value="Zn-dependent exopeptidases"/>
    <property type="match status" value="1"/>
</dbReference>
<evidence type="ECO:0000259" key="5">
    <source>
        <dbReference type="Pfam" id="PF24827"/>
    </source>
</evidence>
<dbReference type="PANTHER" id="PTHR37326:SF1">
    <property type="entry name" value="BLL3975 PROTEIN"/>
    <property type="match status" value="1"/>
</dbReference>
<evidence type="ECO:0000256" key="2">
    <source>
        <dbReference type="ARBA" id="ARBA00022723"/>
    </source>
</evidence>
<evidence type="ECO:0000313" key="7">
    <source>
        <dbReference type="Proteomes" id="UP001501600"/>
    </source>
</evidence>
<evidence type="ECO:0000313" key="6">
    <source>
        <dbReference type="EMBL" id="GAA5191881.1"/>
    </source>
</evidence>
<comment type="cofactor">
    <cofactor evidence="1">
        <name>Zn(2+)</name>
        <dbReference type="ChEBI" id="CHEBI:29105"/>
    </cofactor>
</comment>
<protein>
    <submittedName>
        <fullName evidence="6">Succinylglutamate desuccinylase/aspartoacylase family protein</fullName>
    </submittedName>
</protein>
<keyword evidence="4" id="KW-0862">Zinc</keyword>
<dbReference type="PIRSF" id="PIRSF039012">
    <property type="entry name" value="ASP"/>
    <property type="match status" value="1"/>
</dbReference>
<reference evidence="7" key="1">
    <citation type="journal article" date="2019" name="Int. J. Syst. Evol. Microbiol.">
        <title>The Global Catalogue of Microorganisms (GCM) 10K type strain sequencing project: providing services to taxonomists for standard genome sequencing and annotation.</title>
        <authorList>
            <consortium name="The Broad Institute Genomics Platform"/>
            <consortium name="The Broad Institute Genome Sequencing Center for Infectious Disease"/>
            <person name="Wu L."/>
            <person name="Ma J."/>
        </authorList>
    </citation>
    <scope>NUCLEOTIDE SEQUENCE [LARGE SCALE GENOMIC DNA]</scope>
    <source>
        <strain evidence="7">JCM 18720</strain>
    </source>
</reference>
<feature type="domain" description="Succinylglutamate desuccinylase/Aspartoacylase catalytic" evidence="5">
    <location>
        <begin position="49"/>
        <end position="234"/>
    </location>
</feature>
<dbReference type="InterPro" id="IPR055438">
    <property type="entry name" value="AstE_AspA_cat"/>
</dbReference>
<proteinExistence type="predicted"/>